<dbReference type="AlphaFoldDB" id="A0A0B6Y8A9"/>
<feature type="region of interest" description="Disordered" evidence="1">
    <location>
        <begin position="1"/>
        <end position="72"/>
    </location>
</feature>
<feature type="non-terminal residue" evidence="2">
    <location>
        <position position="72"/>
    </location>
</feature>
<protein>
    <submittedName>
        <fullName evidence="2">Uncharacterized protein</fullName>
    </submittedName>
</protein>
<feature type="non-terminal residue" evidence="2">
    <location>
        <position position="1"/>
    </location>
</feature>
<sequence length="72" mass="8373">ESSRLDSHRINNFGLSTSDHRSKEVDDGKEKMDEGREERNEGRESADERLLVDLSQPSHFMDDDRKKQIANQ</sequence>
<name>A0A0B6Y8A9_9EUPU</name>
<proteinExistence type="predicted"/>
<feature type="compositionally biased region" description="Basic and acidic residues" evidence="1">
    <location>
        <begin position="60"/>
        <end position="72"/>
    </location>
</feature>
<accession>A0A0B6Y8A9</accession>
<organism evidence="2">
    <name type="scientific">Arion vulgaris</name>
    <dbReference type="NCBI Taxonomy" id="1028688"/>
    <lineage>
        <taxon>Eukaryota</taxon>
        <taxon>Metazoa</taxon>
        <taxon>Spiralia</taxon>
        <taxon>Lophotrochozoa</taxon>
        <taxon>Mollusca</taxon>
        <taxon>Gastropoda</taxon>
        <taxon>Heterobranchia</taxon>
        <taxon>Euthyneura</taxon>
        <taxon>Panpulmonata</taxon>
        <taxon>Eupulmonata</taxon>
        <taxon>Stylommatophora</taxon>
        <taxon>Helicina</taxon>
        <taxon>Arionoidea</taxon>
        <taxon>Arionidae</taxon>
        <taxon>Arion</taxon>
    </lineage>
</organism>
<evidence type="ECO:0000256" key="1">
    <source>
        <dbReference type="SAM" id="MobiDB-lite"/>
    </source>
</evidence>
<dbReference type="EMBL" id="HACG01004835">
    <property type="protein sequence ID" value="CEK51700.1"/>
    <property type="molecule type" value="Transcribed_RNA"/>
</dbReference>
<gene>
    <name evidence="2" type="primary">ORF14142</name>
</gene>
<evidence type="ECO:0000313" key="2">
    <source>
        <dbReference type="EMBL" id="CEK51700.1"/>
    </source>
</evidence>
<reference evidence="2" key="1">
    <citation type="submission" date="2014-12" db="EMBL/GenBank/DDBJ databases">
        <title>Insight into the proteome of Arion vulgaris.</title>
        <authorList>
            <person name="Aradska J."/>
            <person name="Bulat T."/>
            <person name="Smidak R."/>
            <person name="Sarate P."/>
            <person name="Gangsoo J."/>
            <person name="Sialana F."/>
            <person name="Bilban M."/>
            <person name="Lubec G."/>
        </authorList>
    </citation>
    <scope>NUCLEOTIDE SEQUENCE</scope>
    <source>
        <tissue evidence="2">Skin</tissue>
    </source>
</reference>
<feature type="compositionally biased region" description="Basic and acidic residues" evidence="1">
    <location>
        <begin position="18"/>
        <end position="51"/>
    </location>
</feature>